<comment type="caution">
    <text evidence="2">The sequence shown here is derived from an EMBL/GenBank/DDBJ whole genome shotgun (WGS) entry which is preliminary data.</text>
</comment>
<keyword evidence="1" id="KW-1133">Transmembrane helix</keyword>
<accession>A0A420EAS0</accession>
<gene>
    <name evidence="2" type="ORF">DBZ36_11025</name>
</gene>
<protein>
    <submittedName>
        <fullName evidence="2">Uncharacterized protein</fullName>
    </submittedName>
</protein>
<keyword evidence="3" id="KW-1185">Reference proteome</keyword>
<feature type="transmembrane region" description="Helical" evidence="1">
    <location>
        <begin position="32"/>
        <end position="50"/>
    </location>
</feature>
<organism evidence="2 3">
    <name type="scientific">Alginatibacterium sediminis</name>
    <dbReference type="NCBI Taxonomy" id="2164068"/>
    <lineage>
        <taxon>Bacteria</taxon>
        <taxon>Pseudomonadati</taxon>
        <taxon>Pseudomonadota</taxon>
        <taxon>Gammaproteobacteria</taxon>
        <taxon>Alteromonadales</taxon>
        <taxon>Alteromonadaceae</taxon>
        <taxon>Alginatibacterium</taxon>
    </lineage>
</organism>
<sequence length="63" mass="7707">MILKYIYKYFFLIQISMTLYALYIVNKYYGTDIFPLIMFGVLYINYTLIYDAKKKHDKDNEVE</sequence>
<evidence type="ECO:0000313" key="2">
    <source>
        <dbReference type="EMBL" id="RKF17788.1"/>
    </source>
</evidence>
<feature type="transmembrane region" description="Helical" evidence="1">
    <location>
        <begin position="7"/>
        <end position="26"/>
    </location>
</feature>
<keyword evidence="1" id="KW-0812">Transmembrane</keyword>
<evidence type="ECO:0000256" key="1">
    <source>
        <dbReference type="SAM" id="Phobius"/>
    </source>
</evidence>
<proteinExistence type="predicted"/>
<dbReference type="Proteomes" id="UP000286482">
    <property type="component" value="Unassembled WGS sequence"/>
</dbReference>
<keyword evidence="1" id="KW-0472">Membrane</keyword>
<reference evidence="2 3" key="1">
    <citation type="submission" date="2018-09" db="EMBL/GenBank/DDBJ databases">
        <authorList>
            <person name="Wang Z."/>
        </authorList>
    </citation>
    <scope>NUCLEOTIDE SEQUENCE [LARGE SCALE GENOMIC DNA]</scope>
    <source>
        <strain evidence="2 3">ALS 81</strain>
    </source>
</reference>
<dbReference type="EMBL" id="RAQO01000006">
    <property type="protein sequence ID" value="RKF17788.1"/>
    <property type="molecule type" value="Genomic_DNA"/>
</dbReference>
<name>A0A420EAS0_9ALTE</name>
<evidence type="ECO:0000313" key="3">
    <source>
        <dbReference type="Proteomes" id="UP000286482"/>
    </source>
</evidence>
<dbReference type="AlphaFoldDB" id="A0A420EAS0"/>